<dbReference type="PANTHER" id="PTHR30390:SF6">
    <property type="entry name" value="DNAA INITIATOR-ASSOCIATING PROTEIN DIAA"/>
    <property type="match status" value="1"/>
</dbReference>
<dbReference type="RefSeq" id="WP_058269021.1">
    <property type="nucleotide sequence ID" value="NZ_FMAZ01000006.1"/>
</dbReference>
<dbReference type="SUPFAM" id="SSF53697">
    <property type="entry name" value="SIS domain"/>
    <property type="match status" value="1"/>
</dbReference>
<accession>A0A0V8IH03</accession>
<dbReference type="GO" id="GO:0016853">
    <property type="term" value="F:isomerase activity"/>
    <property type="evidence" value="ECO:0007669"/>
    <property type="project" value="UniProtKB-KW"/>
</dbReference>
<dbReference type="Gene3D" id="3.40.50.10490">
    <property type="entry name" value="Glucose-6-phosphate isomerase like protein, domain 1"/>
    <property type="match status" value="1"/>
</dbReference>
<reference evidence="2 3" key="1">
    <citation type="journal article" date="2014" name="Arch. Microbiol.">
        <title>Arthrobacter enclensis sp. nov., isolated from sediment sample.</title>
        <authorList>
            <person name="Dastager S.G."/>
            <person name="Liu Q."/>
            <person name="Tang S.K."/>
            <person name="Krishnamurthi S."/>
            <person name="Lee J.C."/>
            <person name="Li W.J."/>
        </authorList>
    </citation>
    <scope>NUCLEOTIDE SEQUENCE [LARGE SCALE GENOMIC DNA]</scope>
    <source>
        <strain evidence="2 3">NIO-1008</strain>
    </source>
</reference>
<dbReference type="InterPro" id="IPR046348">
    <property type="entry name" value="SIS_dom_sf"/>
</dbReference>
<evidence type="ECO:0000259" key="1">
    <source>
        <dbReference type="PROSITE" id="PS51464"/>
    </source>
</evidence>
<dbReference type="Pfam" id="PF13580">
    <property type="entry name" value="SIS_2"/>
    <property type="match status" value="1"/>
</dbReference>
<evidence type="ECO:0000313" key="3">
    <source>
        <dbReference type="Proteomes" id="UP000053199"/>
    </source>
</evidence>
<dbReference type="OrthoDB" id="9810929at2"/>
<dbReference type="PROSITE" id="PS51464">
    <property type="entry name" value="SIS"/>
    <property type="match status" value="1"/>
</dbReference>
<dbReference type="AlphaFoldDB" id="A0A0V8IH03"/>
<gene>
    <name evidence="2" type="ORF">AS031_15390</name>
</gene>
<evidence type="ECO:0000313" key="2">
    <source>
        <dbReference type="EMBL" id="KSU74050.1"/>
    </source>
</evidence>
<name>A0A0V8IH03_9MICC</name>
<feature type="domain" description="SIS" evidence="1">
    <location>
        <begin position="66"/>
        <end position="220"/>
    </location>
</feature>
<dbReference type="STRING" id="993070.AS031_15390"/>
<dbReference type="EMBL" id="LNQM01000007">
    <property type="protein sequence ID" value="KSU74050.1"/>
    <property type="molecule type" value="Genomic_DNA"/>
</dbReference>
<dbReference type="Proteomes" id="UP000053199">
    <property type="component" value="Unassembled WGS sequence"/>
</dbReference>
<dbReference type="GO" id="GO:0097367">
    <property type="term" value="F:carbohydrate derivative binding"/>
    <property type="evidence" value="ECO:0007669"/>
    <property type="project" value="InterPro"/>
</dbReference>
<dbReference type="GO" id="GO:1901135">
    <property type="term" value="P:carbohydrate derivative metabolic process"/>
    <property type="evidence" value="ECO:0007669"/>
    <property type="project" value="InterPro"/>
</dbReference>
<dbReference type="CDD" id="cd05006">
    <property type="entry name" value="SIS_GmhA"/>
    <property type="match status" value="1"/>
</dbReference>
<dbReference type="InterPro" id="IPR035461">
    <property type="entry name" value="GmhA/DiaA"/>
</dbReference>
<protein>
    <submittedName>
        <fullName evidence="2">Phosphoheptose isomerase</fullName>
    </submittedName>
</protein>
<dbReference type="InterPro" id="IPR001347">
    <property type="entry name" value="SIS_dom"/>
</dbReference>
<organism evidence="2 3">
    <name type="scientific">Pseudarthrobacter enclensis</name>
    <dbReference type="NCBI Taxonomy" id="993070"/>
    <lineage>
        <taxon>Bacteria</taxon>
        <taxon>Bacillati</taxon>
        <taxon>Actinomycetota</taxon>
        <taxon>Actinomycetes</taxon>
        <taxon>Micrococcales</taxon>
        <taxon>Micrococcaceae</taxon>
        <taxon>Pseudarthrobacter</taxon>
    </lineage>
</organism>
<dbReference type="PANTHER" id="PTHR30390">
    <property type="entry name" value="SEDOHEPTULOSE 7-PHOSPHATE ISOMERASE / DNAA INITIATOR-ASSOCIATING FACTOR FOR REPLICATION INITIATION"/>
    <property type="match status" value="1"/>
</dbReference>
<dbReference type="InterPro" id="IPR050099">
    <property type="entry name" value="SIS_GmhA/DiaA_subfam"/>
</dbReference>
<sequence length="233" mass="24258">MTAESSLRDVDLARLTGTPELPVLLPEAAADPAGTDAVRQHLDNVVPALESLRSQSGRLAAWGGELAQRLLRGQRLLAAGNGGSAAEAQHLTAELVGRFDGERVPFSAISLHAETSAVTAIANDYGYDDVFARQVRAHGRSGDVLMLLSTSGKSPNLLRAAEAASRLNITTWALTGAGPNPLADACDEAVMIDALNANAQEGHLIALHAVCRAFDLEVGRRATATGLPQGGRA</sequence>
<proteinExistence type="predicted"/>
<comment type="caution">
    <text evidence="2">The sequence shown here is derived from an EMBL/GenBank/DDBJ whole genome shotgun (WGS) entry which is preliminary data.</text>
</comment>
<keyword evidence="3" id="KW-1185">Reference proteome</keyword>
<keyword evidence="2" id="KW-0413">Isomerase</keyword>